<gene>
    <name evidence="1" type="ORF">BU26DRAFT_515087</name>
</gene>
<dbReference type="RefSeq" id="XP_033690374.1">
    <property type="nucleotide sequence ID" value="XM_033827982.1"/>
</dbReference>
<dbReference type="AlphaFoldDB" id="A0A6A6J0J4"/>
<evidence type="ECO:0000313" key="1">
    <source>
        <dbReference type="EMBL" id="KAF2255370.1"/>
    </source>
</evidence>
<evidence type="ECO:0000313" key="2">
    <source>
        <dbReference type="Proteomes" id="UP000800094"/>
    </source>
</evidence>
<dbReference type="EMBL" id="ML987190">
    <property type="protein sequence ID" value="KAF2255370.1"/>
    <property type="molecule type" value="Genomic_DNA"/>
</dbReference>
<sequence length="51" mass="5133">MITDTSGMSAMMFGEEPGKGVDLGDAVRNAAKNVDEVISASGNDPVHAPAA</sequence>
<reference evidence="1" key="1">
    <citation type="journal article" date="2020" name="Stud. Mycol.">
        <title>101 Dothideomycetes genomes: a test case for predicting lifestyles and emergence of pathogens.</title>
        <authorList>
            <person name="Haridas S."/>
            <person name="Albert R."/>
            <person name="Binder M."/>
            <person name="Bloem J."/>
            <person name="Labutti K."/>
            <person name="Salamov A."/>
            <person name="Andreopoulos B."/>
            <person name="Baker S."/>
            <person name="Barry K."/>
            <person name="Bills G."/>
            <person name="Bluhm B."/>
            <person name="Cannon C."/>
            <person name="Castanera R."/>
            <person name="Culley D."/>
            <person name="Daum C."/>
            <person name="Ezra D."/>
            <person name="Gonzalez J."/>
            <person name="Henrissat B."/>
            <person name="Kuo A."/>
            <person name="Liang C."/>
            <person name="Lipzen A."/>
            <person name="Lutzoni F."/>
            <person name="Magnuson J."/>
            <person name="Mondo S."/>
            <person name="Nolan M."/>
            <person name="Ohm R."/>
            <person name="Pangilinan J."/>
            <person name="Park H.-J."/>
            <person name="Ramirez L."/>
            <person name="Alfaro M."/>
            <person name="Sun H."/>
            <person name="Tritt A."/>
            <person name="Yoshinaga Y."/>
            <person name="Zwiers L.-H."/>
            <person name="Turgeon B."/>
            <person name="Goodwin S."/>
            <person name="Spatafora J."/>
            <person name="Crous P."/>
            <person name="Grigoriev I."/>
        </authorList>
    </citation>
    <scope>NUCLEOTIDE SEQUENCE</scope>
    <source>
        <strain evidence="1">CBS 122368</strain>
    </source>
</reference>
<dbReference type="Proteomes" id="UP000800094">
    <property type="component" value="Unassembled WGS sequence"/>
</dbReference>
<accession>A0A6A6J0J4</accession>
<proteinExistence type="predicted"/>
<dbReference type="OrthoDB" id="5282002at2759"/>
<dbReference type="GeneID" id="54581312"/>
<keyword evidence="2" id="KW-1185">Reference proteome</keyword>
<name>A0A6A6J0J4_9PLEO</name>
<organism evidence="1 2">
    <name type="scientific">Trematosphaeria pertusa</name>
    <dbReference type="NCBI Taxonomy" id="390896"/>
    <lineage>
        <taxon>Eukaryota</taxon>
        <taxon>Fungi</taxon>
        <taxon>Dikarya</taxon>
        <taxon>Ascomycota</taxon>
        <taxon>Pezizomycotina</taxon>
        <taxon>Dothideomycetes</taxon>
        <taxon>Pleosporomycetidae</taxon>
        <taxon>Pleosporales</taxon>
        <taxon>Massarineae</taxon>
        <taxon>Trematosphaeriaceae</taxon>
        <taxon>Trematosphaeria</taxon>
    </lineage>
</organism>
<protein>
    <submittedName>
        <fullName evidence="1">Uncharacterized protein</fullName>
    </submittedName>
</protein>